<evidence type="ECO:0000256" key="5">
    <source>
        <dbReference type="SAM" id="MobiDB-lite"/>
    </source>
</evidence>
<evidence type="ECO:0000256" key="4">
    <source>
        <dbReference type="PROSITE-ProRule" id="PRU01240"/>
    </source>
</evidence>
<protein>
    <recommendedName>
        <fullName evidence="7">Peptidase S8/S53 domain-containing protein</fullName>
    </recommendedName>
</protein>
<evidence type="ECO:0000256" key="2">
    <source>
        <dbReference type="ARBA" id="ARBA00022801"/>
    </source>
</evidence>
<evidence type="ECO:0000256" key="3">
    <source>
        <dbReference type="ARBA" id="ARBA00022825"/>
    </source>
</evidence>
<dbReference type="GO" id="GO:0004252">
    <property type="term" value="F:serine-type endopeptidase activity"/>
    <property type="evidence" value="ECO:0007669"/>
    <property type="project" value="InterPro"/>
</dbReference>
<gene>
    <name evidence="8" type="ORF">Vau01_076640</name>
</gene>
<feature type="compositionally biased region" description="Basic and acidic residues" evidence="5">
    <location>
        <begin position="268"/>
        <end position="278"/>
    </location>
</feature>
<name>A0A8J4E3N9_9ACTN</name>
<dbReference type="EMBL" id="BOPG01000050">
    <property type="protein sequence ID" value="GIJ60148.1"/>
    <property type="molecule type" value="Genomic_DNA"/>
</dbReference>
<keyword evidence="2" id="KW-0378">Hydrolase</keyword>
<comment type="caution">
    <text evidence="8">The sequence shown here is derived from an EMBL/GenBank/DDBJ whole genome shotgun (WGS) entry which is preliminary data.</text>
</comment>
<organism evidence="8 9">
    <name type="scientific">Virgisporangium aurantiacum</name>
    <dbReference type="NCBI Taxonomy" id="175570"/>
    <lineage>
        <taxon>Bacteria</taxon>
        <taxon>Bacillati</taxon>
        <taxon>Actinomycetota</taxon>
        <taxon>Actinomycetes</taxon>
        <taxon>Micromonosporales</taxon>
        <taxon>Micromonosporaceae</taxon>
        <taxon>Virgisporangium</taxon>
    </lineage>
</organism>
<evidence type="ECO:0000256" key="1">
    <source>
        <dbReference type="ARBA" id="ARBA00022670"/>
    </source>
</evidence>
<feature type="region of interest" description="Disordered" evidence="5">
    <location>
        <begin position="244"/>
        <end position="281"/>
    </location>
</feature>
<dbReference type="InterPro" id="IPR000209">
    <property type="entry name" value="Peptidase_S8/S53_dom"/>
</dbReference>
<comment type="caution">
    <text evidence="4">Lacks conserved residue(s) required for the propagation of feature annotation.</text>
</comment>
<feature type="domain" description="Peptidase S8/S53" evidence="7">
    <location>
        <begin position="313"/>
        <end position="555"/>
    </location>
</feature>
<dbReference type="SUPFAM" id="SSF52743">
    <property type="entry name" value="Subtilisin-like"/>
    <property type="match status" value="1"/>
</dbReference>
<reference evidence="8" key="1">
    <citation type="submission" date="2021-01" db="EMBL/GenBank/DDBJ databases">
        <title>Whole genome shotgun sequence of Virgisporangium aurantiacum NBRC 16421.</title>
        <authorList>
            <person name="Komaki H."/>
            <person name="Tamura T."/>
        </authorList>
    </citation>
    <scope>NUCLEOTIDE SEQUENCE</scope>
    <source>
        <strain evidence="8">NBRC 16421</strain>
    </source>
</reference>
<evidence type="ECO:0000313" key="9">
    <source>
        <dbReference type="Proteomes" id="UP000612585"/>
    </source>
</evidence>
<keyword evidence="3" id="KW-0720">Serine protease</keyword>
<dbReference type="Gene3D" id="3.40.50.200">
    <property type="entry name" value="Peptidase S8/S53 domain"/>
    <property type="match status" value="1"/>
</dbReference>
<dbReference type="PROSITE" id="PS51892">
    <property type="entry name" value="SUBTILASE"/>
    <property type="match status" value="1"/>
</dbReference>
<dbReference type="Proteomes" id="UP000612585">
    <property type="component" value="Unassembled WGS sequence"/>
</dbReference>
<evidence type="ECO:0000313" key="8">
    <source>
        <dbReference type="EMBL" id="GIJ60148.1"/>
    </source>
</evidence>
<accession>A0A8J4E3N9</accession>
<dbReference type="GO" id="GO:0006508">
    <property type="term" value="P:proteolysis"/>
    <property type="evidence" value="ECO:0007669"/>
    <property type="project" value="UniProtKB-KW"/>
</dbReference>
<dbReference type="Pfam" id="PF00082">
    <property type="entry name" value="Peptidase_S8"/>
    <property type="match status" value="1"/>
</dbReference>
<keyword evidence="9" id="KW-1185">Reference proteome</keyword>
<keyword evidence="1" id="KW-0645">Protease</keyword>
<evidence type="ECO:0000256" key="6">
    <source>
        <dbReference type="SAM" id="SignalP"/>
    </source>
</evidence>
<dbReference type="PROSITE" id="PS00138">
    <property type="entry name" value="SUBTILASE_SER"/>
    <property type="match status" value="1"/>
</dbReference>
<keyword evidence="6" id="KW-0732">Signal</keyword>
<dbReference type="AlphaFoldDB" id="A0A8J4E3N9"/>
<feature type="signal peptide" evidence="6">
    <location>
        <begin position="1"/>
        <end position="22"/>
    </location>
</feature>
<feature type="chain" id="PRO_5035237859" description="Peptidase S8/S53 domain-containing protein" evidence="6">
    <location>
        <begin position="23"/>
        <end position="575"/>
    </location>
</feature>
<dbReference type="InterPro" id="IPR036852">
    <property type="entry name" value="Peptidase_S8/S53_dom_sf"/>
</dbReference>
<sequence length="575" mass="59309">MRATLTLMSVAAAGILAAPASAATPAAPETVPVRAPGTVNLAGDGQLALTMLSTTTVDVSRIDPDTFRVGPGVGVARWADGQPLTSVTDADRDGRTDVTVFFDKPALRASRALTATTTRLTLEGRLPDGRAVAGSGTVAAAVVLEVKFQETLSVRGSGAAVRSAHGADLSAVRSVLSRHRAVDLAPLLPEPTLTALAPLSAGQPVPDMASWYHLTLPGDADPTKALADLTALPAVAHAYPAPEPAPPPATPDFTGMQGYQRPAPQGVDADRARQDPRSRGAGTRVVDLEYDWNPFHEDLRLDWSSDLGGTQFPRNTSFADEHGTAVFGELVADDNGFGVTGGVPDAAMFGISPMQRLSSGQVTYRPGAALSHLGTLLGPGDVVLIEQQTTGPNGGTRYVPAEWVQSVFDATSLLTRLGVVVVATGGNGGENLDGAEFQGRFTRAVRDSGAIIVGAGSSTNHSRLSFSVYGSRVDVQGWGHNITTTGSNGNLQGGTAPANINIRYTRSFGGTSGAGPIVTGAVAALQSYLKATGRPLWTARQLNDLLKATGTPQGGDTSQRIGPLPNLRAALTSLG</sequence>
<dbReference type="InterPro" id="IPR023828">
    <property type="entry name" value="Peptidase_S8_Ser-AS"/>
</dbReference>
<comment type="similarity">
    <text evidence="4">Belongs to the peptidase S8 family.</text>
</comment>
<dbReference type="RefSeq" id="WP_204004038.1">
    <property type="nucleotide sequence ID" value="NZ_BOPG01000050.1"/>
</dbReference>
<evidence type="ECO:0000259" key="7">
    <source>
        <dbReference type="Pfam" id="PF00082"/>
    </source>
</evidence>
<proteinExistence type="inferred from homology"/>